<name>A0ABV0URM2_9TELE</name>
<evidence type="ECO:0000313" key="3">
    <source>
        <dbReference type="Proteomes" id="UP001482620"/>
    </source>
</evidence>
<comment type="caution">
    <text evidence="2">The sequence shown here is derived from an EMBL/GenBank/DDBJ whole genome shotgun (WGS) entry which is preliminary data.</text>
</comment>
<dbReference type="PANTHER" id="PTHR12157:SF15">
    <property type="entry name" value="REGULATING SYNAPTIC MEMBRANE EXOCYTOSIS PROTEIN 2"/>
    <property type="match status" value="1"/>
</dbReference>
<feature type="region of interest" description="Disordered" evidence="1">
    <location>
        <begin position="227"/>
        <end position="246"/>
    </location>
</feature>
<sequence>MVIHRYSRGMDQRDYYSRSRSADQRAMADRAIYVRSHSTDRADSSYLRSGRSAPPSPALIRANARGGSNMTSPTGTAVFPRRGRQLPIVPPKGALDRSVMKDPTKMRDSLSFKSSDSDVSDVSAMSNASETRTALKIRPASISGAPLTKSSSVGGEICSLGRNDDDDDDKKRRSSFGARMMGMVGLGKKSQSASQLNPEEEEKKKKVIRLPVQRSVETGLAIEFKSRFTRQPSRDPDAEDPKPGALIFPGVKLASDKQFTGFLEGLGPGQLAGRQTLATPPM</sequence>
<reference evidence="2 3" key="1">
    <citation type="submission" date="2021-06" db="EMBL/GenBank/DDBJ databases">
        <authorList>
            <person name="Palmer J.M."/>
        </authorList>
    </citation>
    <scope>NUCLEOTIDE SEQUENCE [LARGE SCALE GENOMIC DNA]</scope>
    <source>
        <strain evidence="3">if_2019</strain>
        <tissue evidence="2">Muscle</tissue>
    </source>
</reference>
<feature type="compositionally biased region" description="Basic and acidic residues" evidence="1">
    <location>
        <begin position="232"/>
        <end position="242"/>
    </location>
</feature>
<feature type="region of interest" description="Disordered" evidence="1">
    <location>
        <begin position="146"/>
        <end position="205"/>
    </location>
</feature>
<feature type="non-terminal residue" evidence="2">
    <location>
        <position position="282"/>
    </location>
</feature>
<protein>
    <submittedName>
        <fullName evidence="2">Uncharacterized protein</fullName>
    </submittedName>
</protein>
<dbReference type="PANTHER" id="PTHR12157">
    <property type="entry name" value="REGULATING SYNAPTIC MEMBRANE EXOCYTOSIS PROTEIN"/>
    <property type="match status" value="1"/>
</dbReference>
<organism evidence="2 3">
    <name type="scientific">Ilyodon furcidens</name>
    <name type="common">goldbreast splitfin</name>
    <dbReference type="NCBI Taxonomy" id="33524"/>
    <lineage>
        <taxon>Eukaryota</taxon>
        <taxon>Metazoa</taxon>
        <taxon>Chordata</taxon>
        <taxon>Craniata</taxon>
        <taxon>Vertebrata</taxon>
        <taxon>Euteleostomi</taxon>
        <taxon>Actinopterygii</taxon>
        <taxon>Neopterygii</taxon>
        <taxon>Teleostei</taxon>
        <taxon>Neoteleostei</taxon>
        <taxon>Acanthomorphata</taxon>
        <taxon>Ovalentaria</taxon>
        <taxon>Atherinomorphae</taxon>
        <taxon>Cyprinodontiformes</taxon>
        <taxon>Goodeidae</taxon>
        <taxon>Ilyodon</taxon>
    </lineage>
</organism>
<keyword evidence="3" id="KW-1185">Reference proteome</keyword>
<feature type="region of interest" description="Disordered" evidence="1">
    <location>
        <begin position="38"/>
        <end position="57"/>
    </location>
</feature>
<proteinExistence type="predicted"/>
<dbReference type="InterPro" id="IPR039032">
    <property type="entry name" value="Rim-like"/>
</dbReference>
<evidence type="ECO:0000256" key="1">
    <source>
        <dbReference type="SAM" id="MobiDB-lite"/>
    </source>
</evidence>
<evidence type="ECO:0000313" key="2">
    <source>
        <dbReference type="EMBL" id="MEQ2247834.1"/>
    </source>
</evidence>
<dbReference type="EMBL" id="JAHRIQ010082155">
    <property type="protein sequence ID" value="MEQ2247834.1"/>
    <property type="molecule type" value="Genomic_DNA"/>
</dbReference>
<accession>A0ABV0URM2</accession>
<dbReference type="Proteomes" id="UP001482620">
    <property type="component" value="Unassembled WGS sequence"/>
</dbReference>
<gene>
    <name evidence="2" type="ORF">ILYODFUR_013150</name>
</gene>